<protein>
    <submittedName>
        <fullName evidence="1">Uncharacterized protein</fullName>
    </submittedName>
</protein>
<organism evidence="1 2">
    <name type="scientific">Curvularia kusanoi</name>
    <name type="common">Cochliobolus kusanoi</name>
    <dbReference type="NCBI Taxonomy" id="90978"/>
    <lineage>
        <taxon>Eukaryota</taxon>
        <taxon>Fungi</taxon>
        <taxon>Dikarya</taxon>
        <taxon>Ascomycota</taxon>
        <taxon>Pezizomycotina</taxon>
        <taxon>Dothideomycetes</taxon>
        <taxon>Pleosporomycetidae</taxon>
        <taxon>Pleosporales</taxon>
        <taxon>Pleosporineae</taxon>
        <taxon>Pleosporaceae</taxon>
        <taxon>Curvularia</taxon>
    </lineage>
</organism>
<comment type="caution">
    <text evidence="1">The sequence shown here is derived from an EMBL/GenBank/DDBJ whole genome shotgun (WGS) entry which is preliminary data.</text>
</comment>
<proteinExistence type="predicted"/>
<keyword evidence="2" id="KW-1185">Reference proteome</keyword>
<dbReference type="Proteomes" id="UP000801428">
    <property type="component" value="Unassembled WGS sequence"/>
</dbReference>
<gene>
    <name evidence="1" type="ORF">E8E13_008618</name>
</gene>
<accession>A0A9P4TCA1</accession>
<reference evidence="1" key="1">
    <citation type="submission" date="2019-04" db="EMBL/GenBank/DDBJ databases">
        <title>Sequencing of skin fungus with MAO and IRED activity.</title>
        <authorList>
            <person name="Marsaioli A.J."/>
            <person name="Bonatto J.M.C."/>
            <person name="Reis Junior O."/>
        </authorList>
    </citation>
    <scope>NUCLEOTIDE SEQUENCE</scope>
    <source>
        <strain evidence="1">30M1</strain>
    </source>
</reference>
<evidence type="ECO:0000313" key="1">
    <source>
        <dbReference type="EMBL" id="KAF3000926.1"/>
    </source>
</evidence>
<dbReference type="AlphaFoldDB" id="A0A9P4TCA1"/>
<evidence type="ECO:0000313" key="2">
    <source>
        <dbReference type="Proteomes" id="UP000801428"/>
    </source>
</evidence>
<sequence length="148" mass="15568">MTVVGVGEEDGDTALADAMIEENKPAEEVVSEEVIVDEITLCSGDAAEAVIWGVEITVVDTTLETTNEDVLCAVGDTSEIDVASELGESVDDVLLVEIAAEETEDEIATETRLMEVSVLVTIPDDVLDMVFDTIGVTDEDGSADALTT</sequence>
<dbReference type="EMBL" id="SWKU01000014">
    <property type="protein sequence ID" value="KAF3000926.1"/>
    <property type="molecule type" value="Genomic_DNA"/>
</dbReference>
<name>A0A9P4TCA1_CURKU</name>